<dbReference type="InterPro" id="IPR000668">
    <property type="entry name" value="Peptidase_C1A_C"/>
</dbReference>
<reference evidence="7" key="1">
    <citation type="submission" date="2022-03" db="EMBL/GenBank/DDBJ databases">
        <authorList>
            <person name="Sayadi A."/>
        </authorList>
    </citation>
    <scope>NUCLEOTIDE SEQUENCE</scope>
</reference>
<protein>
    <recommendedName>
        <fullName evidence="6">Peptidase C1A papain C-terminal domain-containing protein</fullName>
    </recommendedName>
</protein>
<keyword evidence="5" id="KW-0812">Transmembrane</keyword>
<feature type="domain" description="Peptidase C1A papain C-terminal" evidence="6">
    <location>
        <begin position="105"/>
        <end position="135"/>
    </location>
</feature>
<feature type="transmembrane region" description="Helical" evidence="5">
    <location>
        <begin position="142"/>
        <end position="162"/>
    </location>
</feature>
<dbReference type="SUPFAM" id="SSF54001">
    <property type="entry name" value="Cysteine proteinases"/>
    <property type="match status" value="1"/>
</dbReference>
<dbReference type="AlphaFoldDB" id="A0A9P0Q2L5"/>
<dbReference type="OrthoDB" id="878at2759"/>
<dbReference type="EMBL" id="CAKOFQ010007769">
    <property type="protein sequence ID" value="CAH2007832.1"/>
    <property type="molecule type" value="Genomic_DNA"/>
</dbReference>
<proteinExistence type="inferred from homology"/>
<evidence type="ECO:0000313" key="8">
    <source>
        <dbReference type="Proteomes" id="UP001152888"/>
    </source>
</evidence>
<dbReference type="GO" id="GO:0008234">
    <property type="term" value="F:cysteine-type peptidase activity"/>
    <property type="evidence" value="ECO:0007669"/>
    <property type="project" value="UniProtKB-KW"/>
</dbReference>
<dbReference type="Gene3D" id="3.90.70.10">
    <property type="entry name" value="Cysteine proteinases"/>
    <property type="match status" value="1"/>
</dbReference>
<dbReference type="InterPro" id="IPR038765">
    <property type="entry name" value="Papain-like_cys_pep_sf"/>
</dbReference>
<dbReference type="Gene3D" id="1.10.287.2250">
    <property type="match status" value="1"/>
</dbReference>
<gene>
    <name evidence="7" type="ORF">ACAOBT_LOCUS29869</name>
</gene>
<dbReference type="InterPro" id="IPR013128">
    <property type="entry name" value="Peptidase_C1A"/>
</dbReference>
<sequence>MIVEANDSQIDIDIEESTDQTIHSSHEHPIIGIPITDTPVNYDNVRKIQEHNKKYESGEVTYAMKVAQFDDMTQQVFLDLLKTHGKAARPGKGLKFDSTDIETETAIDWRKKGAVTAVTAVKRQGQCGSCWAFSASFIQMKLLMPVLLIIAVVVCLISVVFADKTNFVLDSAKQIGYTDIAETKRLLEL</sequence>
<accession>A0A9P0Q2L5</accession>
<evidence type="ECO:0000256" key="5">
    <source>
        <dbReference type="SAM" id="Phobius"/>
    </source>
</evidence>
<comment type="caution">
    <text evidence="7">The sequence shown here is derived from an EMBL/GenBank/DDBJ whole genome shotgun (WGS) entry which is preliminary data.</text>
</comment>
<dbReference type="PROSITE" id="PS00139">
    <property type="entry name" value="THIOL_PROTEASE_CYS"/>
    <property type="match status" value="1"/>
</dbReference>
<organism evidence="7 8">
    <name type="scientific">Acanthoscelides obtectus</name>
    <name type="common">Bean weevil</name>
    <name type="synonym">Bruchus obtectus</name>
    <dbReference type="NCBI Taxonomy" id="200917"/>
    <lineage>
        <taxon>Eukaryota</taxon>
        <taxon>Metazoa</taxon>
        <taxon>Ecdysozoa</taxon>
        <taxon>Arthropoda</taxon>
        <taxon>Hexapoda</taxon>
        <taxon>Insecta</taxon>
        <taxon>Pterygota</taxon>
        <taxon>Neoptera</taxon>
        <taxon>Endopterygota</taxon>
        <taxon>Coleoptera</taxon>
        <taxon>Polyphaga</taxon>
        <taxon>Cucujiformia</taxon>
        <taxon>Chrysomeloidea</taxon>
        <taxon>Chrysomelidae</taxon>
        <taxon>Bruchinae</taxon>
        <taxon>Bruchini</taxon>
        <taxon>Acanthoscelides</taxon>
    </lineage>
</organism>
<dbReference type="Proteomes" id="UP001152888">
    <property type="component" value="Unassembled WGS sequence"/>
</dbReference>
<keyword evidence="3" id="KW-0378">Hydrolase</keyword>
<dbReference type="GO" id="GO:0006508">
    <property type="term" value="P:proteolysis"/>
    <property type="evidence" value="ECO:0007669"/>
    <property type="project" value="UniProtKB-KW"/>
</dbReference>
<evidence type="ECO:0000256" key="4">
    <source>
        <dbReference type="ARBA" id="ARBA00022807"/>
    </source>
</evidence>
<evidence type="ECO:0000256" key="3">
    <source>
        <dbReference type="ARBA" id="ARBA00022801"/>
    </source>
</evidence>
<evidence type="ECO:0000256" key="1">
    <source>
        <dbReference type="ARBA" id="ARBA00008455"/>
    </source>
</evidence>
<dbReference type="InterPro" id="IPR000169">
    <property type="entry name" value="Pept_cys_AS"/>
</dbReference>
<name>A0A9P0Q2L5_ACAOB</name>
<evidence type="ECO:0000313" key="7">
    <source>
        <dbReference type="EMBL" id="CAH2007832.1"/>
    </source>
</evidence>
<comment type="similarity">
    <text evidence="1">Belongs to the peptidase C1 family.</text>
</comment>
<keyword evidence="5" id="KW-1133">Transmembrane helix</keyword>
<evidence type="ECO:0000256" key="2">
    <source>
        <dbReference type="ARBA" id="ARBA00022670"/>
    </source>
</evidence>
<keyword evidence="5" id="KW-0472">Membrane</keyword>
<keyword evidence="8" id="KW-1185">Reference proteome</keyword>
<keyword evidence="2" id="KW-0645">Protease</keyword>
<dbReference type="PANTHER" id="PTHR12411">
    <property type="entry name" value="CYSTEINE PROTEASE FAMILY C1-RELATED"/>
    <property type="match status" value="1"/>
</dbReference>
<dbReference type="Pfam" id="PF00112">
    <property type="entry name" value="Peptidase_C1"/>
    <property type="match status" value="1"/>
</dbReference>
<keyword evidence="4" id="KW-0788">Thiol protease</keyword>
<evidence type="ECO:0000259" key="6">
    <source>
        <dbReference type="Pfam" id="PF00112"/>
    </source>
</evidence>